<sequence length="592" mass="67896">MKFERRPMVSWFDIRILAKAGLKSVISSTFGNFADKREMQAALKGDLETDYSNNQEIWVDFIADLGDGFDSTYTMASLLACKELNVDGELLPRANILIMGGDQVYAMPSKEDYDNRMKGPYTAAFPKINGQPKTGLKVIDQKPGMKQISNEETKINPHLYALPGNHDWYDGLGNFLKIFCQQRFIGNWQTQQSRSYFAVKLPANHWIWAIDVQLHSDIDQPQLDYFKNIVQKNMEDGATIILCTAEPAWVRMALNERDETFTRLKNFFTNYILLTEKKVRLIATLTGDLHHYSRYEDSMIEKRRAGIHHLITAGGGGSFLHPTHILKEKIEFKDEISAKLKTVYPSKKMSRMLALRNLLFPFYNPAMTFFIGLFFLYTAWLLQSSTVYTDDKSFMYQVANYKASLTNIGDFGMIIIKCLRHNPSVLILHFLLVGGFIGFADANSGRFLKYLLGGLHGLIQLGSFYIMFWIFARINLVYLHMEVAQAREILLSSAEFIIIGGFVSAFIFGLYLLISILLFHLHPTEAFSSFRWTGYKNFLRIHISEKGVIIYPIGVKRAVRNWKNVGSEEEPKFEGDKIEYTLIENPIHILKN</sequence>
<evidence type="ECO:0000256" key="1">
    <source>
        <dbReference type="SAM" id="Phobius"/>
    </source>
</evidence>
<accession>A0A9D7SRJ3</accession>
<feature type="transmembrane region" description="Helical" evidence="1">
    <location>
        <begin position="496"/>
        <end position="521"/>
    </location>
</feature>
<comment type="caution">
    <text evidence="2">The sequence shown here is derived from an EMBL/GenBank/DDBJ whole genome shotgun (WGS) entry which is preliminary data.</text>
</comment>
<keyword evidence="1" id="KW-1133">Transmembrane helix</keyword>
<reference evidence="2 3" key="1">
    <citation type="submission" date="2020-10" db="EMBL/GenBank/DDBJ databases">
        <title>Connecting structure to function with the recovery of over 1000 high-quality activated sludge metagenome-assembled genomes encoding full-length rRNA genes using long-read sequencing.</title>
        <authorList>
            <person name="Singleton C.M."/>
            <person name="Petriglieri F."/>
            <person name="Kristensen J.M."/>
            <person name="Kirkegaard R.H."/>
            <person name="Michaelsen T.Y."/>
            <person name="Andersen M.H."/>
            <person name="Karst S.M."/>
            <person name="Dueholm M.S."/>
            <person name="Nielsen P.H."/>
            <person name="Albertsen M."/>
        </authorList>
    </citation>
    <scope>NUCLEOTIDE SEQUENCE [LARGE SCALE GENOMIC DNA]</scope>
    <source>
        <strain evidence="2">Ribe_18-Q3-R11-54_MAXAC.273</strain>
    </source>
</reference>
<dbReference type="PANTHER" id="PTHR34211:SF3">
    <property type="entry name" value="CALCINEURIN-LIKE METALLO-PHOSPHOESTERASE SUPERFAMILY PROTEIN"/>
    <property type="match status" value="1"/>
</dbReference>
<dbReference type="PANTHER" id="PTHR34211">
    <property type="entry name" value="CALCINEURIN-LIKE METALLO-PHOSPHOESTERASE SUPERFAMILY PROTEIN"/>
    <property type="match status" value="1"/>
</dbReference>
<dbReference type="InterPro" id="IPR029052">
    <property type="entry name" value="Metallo-depent_PP-like"/>
</dbReference>
<feature type="transmembrane region" description="Helical" evidence="1">
    <location>
        <begin position="358"/>
        <end position="382"/>
    </location>
</feature>
<dbReference type="Gene3D" id="3.60.21.10">
    <property type="match status" value="1"/>
</dbReference>
<gene>
    <name evidence="2" type="ORF">IPP15_06035</name>
</gene>
<keyword evidence="1" id="KW-0812">Transmembrane</keyword>
<feature type="transmembrane region" description="Helical" evidence="1">
    <location>
        <begin position="450"/>
        <end position="472"/>
    </location>
</feature>
<name>A0A9D7SRJ3_9BACT</name>
<dbReference type="EMBL" id="JADKGY010000001">
    <property type="protein sequence ID" value="MBK9981975.1"/>
    <property type="molecule type" value="Genomic_DNA"/>
</dbReference>
<dbReference type="AlphaFoldDB" id="A0A9D7SRJ3"/>
<proteinExistence type="predicted"/>
<dbReference type="SUPFAM" id="SSF56300">
    <property type="entry name" value="Metallo-dependent phosphatases"/>
    <property type="match status" value="1"/>
</dbReference>
<evidence type="ECO:0000313" key="2">
    <source>
        <dbReference type="EMBL" id="MBK9981975.1"/>
    </source>
</evidence>
<dbReference type="Proteomes" id="UP000808337">
    <property type="component" value="Unassembled WGS sequence"/>
</dbReference>
<evidence type="ECO:0000313" key="3">
    <source>
        <dbReference type="Proteomes" id="UP000808337"/>
    </source>
</evidence>
<organism evidence="2 3">
    <name type="scientific">Candidatus Opimibacter skivensis</name>
    <dbReference type="NCBI Taxonomy" id="2982028"/>
    <lineage>
        <taxon>Bacteria</taxon>
        <taxon>Pseudomonadati</taxon>
        <taxon>Bacteroidota</taxon>
        <taxon>Saprospiria</taxon>
        <taxon>Saprospirales</taxon>
        <taxon>Saprospiraceae</taxon>
        <taxon>Candidatus Opimibacter</taxon>
    </lineage>
</organism>
<keyword evidence="1" id="KW-0472">Membrane</keyword>
<feature type="transmembrane region" description="Helical" evidence="1">
    <location>
        <begin position="426"/>
        <end position="443"/>
    </location>
</feature>
<protein>
    <submittedName>
        <fullName evidence="2">Metallophosphoesterase</fullName>
    </submittedName>
</protein>